<evidence type="ECO:0000259" key="3">
    <source>
        <dbReference type="Pfam" id="PF17481"/>
    </source>
</evidence>
<dbReference type="STRING" id="573058.SAMN00017477_1024"/>
<dbReference type="Pfam" id="PF17482">
    <property type="entry name" value="Phage_sheath_1C"/>
    <property type="match status" value="1"/>
</dbReference>
<dbReference type="Pfam" id="PF04984">
    <property type="entry name" value="Phage_sheath_1"/>
    <property type="match status" value="1"/>
</dbReference>
<feature type="domain" description="Tail sheath protein subtilisin-like" evidence="2">
    <location>
        <begin position="192"/>
        <end position="338"/>
    </location>
</feature>
<name>A0A1W1V1A9_PEPAS</name>
<reference evidence="7" key="1">
    <citation type="submission" date="2017-04" db="EMBL/GenBank/DDBJ databases">
        <authorList>
            <person name="Varghese N."/>
            <person name="Submissions S."/>
        </authorList>
    </citation>
    <scope>NUCLEOTIDE SEQUENCE [LARGE SCALE GENOMIC DNA]</scope>
    <source>
        <strain evidence="7">DSM 20463</strain>
    </source>
</reference>
<dbReference type="InterPro" id="IPR035089">
    <property type="entry name" value="Phage_sheath_subtilisin"/>
</dbReference>
<evidence type="ECO:0000313" key="6">
    <source>
        <dbReference type="EMBL" id="SMB87129.1"/>
    </source>
</evidence>
<sequence length="446" mass="50213">MAYGALGGGTFLVQNKILPGAYINYVSVARASNTFSDRGYATIGLELDWGKTGEIITIEPQDLQNDSLEILGYSYVHKKMKPLRDLMNGAKTLYLYRLNDEGGAKASVTIGQLKVTAKHNGIRGNDIMIIIEKDVDTKNAFVITTKMGDATVAEQLVKDLKNIEGNSVVDFSFDGESLEITSGTKLTGGENGKVVGKSHSRYLEEIEKYDFNVIGYAGTDDDVKLLYKEFTRRMREDEGIKFQCVVYKNNKTKSNYKGLINVFNRVLDEDNEAAAVYWVVGNESGCNVNASITNKLYSGEYKIDTKLKKRELEQAVKDGYFVFYERNKEVRVLEDVNSFTEFTLAQNVDFSKNQVIRVLDQRAIDSAKIFNKQFLGKVQNNEDGRIGYWNELVKHAETLTELGAIENYESSDTTVEKGHEKDAVVVHDYLLPVMAMQKLYQTIHVR</sequence>
<comment type="similarity">
    <text evidence="1">Belongs to the myoviridae tail sheath protein family.</text>
</comment>
<feature type="domain" description="Tail sheath protein C-terminal" evidence="4">
    <location>
        <begin position="346"/>
        <end position="446"/>
    </location>
</feature>
<evidence type="ECO:0000313" key="7">
    <source>
        <dbReference type="Proteomes" id="UP000192368"/>
    </source>
</evidence>
<dbReference type="Pfam" id="PF22671">
    <property type="entry name" value="Gp18_domIII_N"/>
    <property type="match status" value="1"/>
</dbReference>
<dbReference type="Pfam" id="PF17481">
    <property type="entry name" value="Phage_sheath_domII"/>
    <property type="match status" value="1"/>
</dbReference>
<evidence type="ECO:0000259" key="4">
    <source>
        <dbReference type="Pfam" id="PF17482"/>
    </source>
</evidence>
<feature type="domain" description="Phage tail sheath protein-like beta-sandwich" evidence="3">
    <location>
        <begin position="102"/>
        <end position="191"/>
    </location>
</feature>
<evidence type="ECO:0000256" key="1">
    <source>
        <dbReference type="ARBA" id="ARBA00008005"/>
    </source>
</evidence>
<dbReference type="Gene3D" id="3.30.360.90">
    <property type="match status" value="1"/>
</dbReference>
<organism evidence="6 7">
    <name type="scientific">Peptoniphilus asaccharolyticus DSM 20463</name>
    <dbReference type="NCBI Taxonomy" id="573058"/>
    <lineage>
        <taxon>Bacteria</taxon>
        <taxon>Bacillati</taxon>
        <taxon>Bacillota</taxon>
        <taxon>Tissierellia</taxon>
        <taxon>Tissierellales</taxon>
        <taxon>Peptoniphilaceae</taxon>
        <taxon>Peptoniphilus</taxon>
    </lineage>
</organism>
<dbReference type="EMBL" id="FWWR01000009">
    <property type="protein sequence ID" value="SMB87129.1"/>
    <property type="molecule type" value="Genomic_DNA"/>
</dbReference>
<dbReference type="Gene3D" id="2.60.40.4290">
    <property type="match status" value="1"/>
</dbReference>
<protein>
    <submittedName>
        <fullName evidence="6">Phage tail sheath protein</fullName>
    </submittedName>
</protein>
<dbReference type="AlphaFoldDB" id="A0A1W1V1A9"/>
<dbReference type="Proteomes" id="UP000192368">
    <property type="component" value="Unassembled WGS sequence"/>
</dbReference>
<dbReference type="InterPro" id="IPR054564">
    <property type="entry name" value="Gp18_domIII_N"/>
</dbReference>
<evidence type="ECO:0000259" key="2">
    <source>
        <dbReference type="Pfam" id="PF04984"/>
    </source>
</evidence>
<dbReference type="InterPro" id="IPR035326">
    <property type="entry name" value="Beta_sandwich_Seath"/>
</dbReference>
<dbReference type="InterPro" id="IPR020287">
    <property type="entry name" value="Tail_sheath_C"/>
</dbReference>
<dbReference type="Gene3D" id="3.30.1370.220">
    <property type="match status" value="1"/>
</dbReference>
<evidence type="ECO:0000259" key="5">
    <source>
        <dbReference type="Pfam" id="PF22671"/>
    </source>
</evidence>
<gene>
    <name evidence="6" type="ORF">SAMN00017477_1024</name>
</gene>
<dbReference type="Gene3D" id="3.30.1490.360">
    <property type="match status" value="1"/>
</dbReference>
<proteinExistence type="inferred from homology"/>
<dbReference type="Gene3D" id="3.40.50.11790">
    <property type="match status" value="1"/>
</dbReference>
<feature type="domain" description="Tail sheath protein Gp18-like" evidence="5">
    <location>
        <begin position="38"/>
        <end position="98"/>
    </location>
</feature>
<accession>A0A1W1V1A9</accession>
<keyword evidence="7" id="KW-1185">Reference proteome</keyword>
<dbReference type="RefSeq" id="WP_084230637.1">
    <property type="nucleotide sequence ID" value="NZ_FWWR01000009.1"/>
</dbReference>
<dbReference type="OrthoDB" id="89060at2"/>